<gene>
    <name evidence="1" type="ORF">FD28_GL001656</name>
</gene>
<dbReference type="EMBL" id="AZFS01000016">
    <property type="protein sequence ID" value="KRL97571.1"/>
    <property type="molecule type" value="Genomic_DNA"/>
</dbReference>
<dbReference type="Proteomes" id="UP000051580">
    <property type="component" value="Unassembled WGS sequence"/>
</dbReference>
<reference evidence="1 2" key="1">
    <citation type="journal article" date="2015" name="Genome Announc.">
        <title>Expanding the biotechnology potential of lactobacilli through comparative genomics of 213 strains and associated genera.</title>
        <authorList>
            <person name="Sun Z."/>
            <person name="Harris H.M."/>
            <person name="McCann A."/>
            <person name="Guo C."/>
            <person name="Argimon S."/>
            <person name="Zhang W."/>
            <person name="Yang X."/>
            <person name="Jeffery I.B."/>
            <person name="Cooney J.C."/>
            <person name="Kagawa T.F."/>
            <person name="Liu W."/>
            <person name="Song Y."/>
            <person name="Salvetti E."/>
            <person name="Wrobel A."/>
            <person name="Rasinkangas P."/>
            <person name="Parkhill J."/>
            <person name="Rea M.C."/>
            <person name="O'Sullivan O."/>
            <person name="Ritari J."/>
            <person name="Douillard F.P."/>
            <person name="Paul Ross R."/>
            <person name="Yang R."/>
            <person name="Briner A.E."/>
            <person name="Felis G.E."/>
            <person name="de Vos W.M."/>
            <person name="Barrangou R."/>
            <person name="Klaenhammer T.R."/>
            <person name="Caufield P.W."/>
            <person name="Cui Y."/>
            <person name="Zhang H."/>
            <person name="O'Toole P.W."/>
        </authorList>
    </citation>
    <scope>NUCLEOTIDE SEQUENCE [LARGE SCALE GENOMIC DNA]</scope>
    <source>
        <strain evidence="1 2">DSM 16381</strain>
    </source>
</reference>
<keyword evidence="2" id="KW-1185">Reference proteome</keyword>
<organism evidence="1 2">
    <name type="scientific">Levilactobacillus hammesii DSM 16381</name>
    <dbReference type="NCBI Taxonomy" id="1423753"/>
    <lineage>
        <taxon>Bacteria</taxon>
        <taxon>Bacillati</taxon>
        <taxon>Bacillota</taxon>
        <taxon>Bacilli</taxon>
        <taxon>Lactobacillales</taxon>
        <taxon>Lactobacillaceae</taxon>
        <taxon>Levilactobacillus</taxon>
    </lineage>
</organism>
<protein>
    <submittedName>
        <fullName evidence="1">Uncharacterized protein</fullName>
    </submittedName>
</protein>
<name>A0A0R1V2B7_9LACO</name>
<dbReference type="RefSeq" id="WP_235806824.1">
    <property type="nucleotide sequence ID" value="NZ_AZFS01000016.1"/>
</dbReference>
<dbReference type="STRING" id="1423753.FD28_GL001656"/>
<accession>A0A0R1V2B7</accession>
<sequence length="1193" mass="137278">MYAMVTPKQPGALVTVPAPTGSGKTFGVIDYLCKRVVENQKFRAYFVVTKKSNLHVDEFGENLLTQYVTEHGAFASAEARQQYLYRTLAVLRSLEETVDMILAHQRDIPVDLQSEGLSRVVERLAAYYQRFHNQPDQELSGGRIKDYQNMAQAFTEFKGELIQVLAAELGLETPLSHEDRVFFCQYVATDETPAAHYLNRYFPEINLGQHQVVLLTWSKFTRSYQSFFNSQSIIISRDEELGDALIVLDEIDKMKRILSDQIIDDSLRLPIDFLAFFREIHAAANTLQKRRSTDIMAILRQNKSFSKLKDQVNRLDQKYKLTEDYKTVNATTATNFIFNLSRLTITSSHAWWSQDNPDEKKVVLTRAKPKINDLHFYEMVQQIGHFLEMLTALMGKWAERYQLQVNGQRAALETQLQIESALRTICDTLWLSQDAQDIITALFHQLGSHRHEISKIKFENYYGRHLQRSGLQLVSLTDSDDHLNRTQIEIATVQTTPEKFLLKLVKRGIVLGMSATVNIETALSNFDFNFLREQLGERLLDGLENLPDSVKETFDVSRRYRENGGTVKVLETTSQAATSEGGHCMRDLCCTRLQTLALSHEQDEDLKKLDQFVKQTMIQVHQQFQKKSNPKEYQYIQLRYLELFDSFICFLGNAKYPTFLGLQSVLPKEDDDFRHLAMDRKFIEQVWAKLVDILCATETSRPQIRMIAKKLSAQHLAVEKQVVEALKLPAVKATRVYLLSSYPTLGVGQNLQYRAGSLEGAQIIDIAPKAVSAGDERRQMVDIAGIYLGRITNIFTQIPDQAEPSNRKEWLTAYYELAGLVDNDEINLAQVDLYARKQSNGQPVRQFRDTISYVGAHTQIILQAVGRLDRAFNKVPETMVLLGTQVIDYYNVSMMHDYQLGPVAQAIREQQRQKKHVVPTLSHIRQIRFRNQTQETLDAVRRMAGQLQTSGNVARQFQKFRETLLKYPTMTAHQYDSYQNRAEFSYLSMKATAYRAQRDGDDFTFPLNDQGNVEISADAAGLTIIAQNPDLRALFEANHWPLDWTALDYMLNPVQLDSYQGILGEKCGKFFIEKYWSTQLHDLEQLNHELFDFQTANHVLIDLKNWRHPHQREMLEERRQVMDKLDEISKRDGQSDWRVLMVNLIEPVGPQNFIQQELVNGRVMEVPFLLDQDGKFALTSAEQRKVGIFLNGR</sequence>
<comment type="caution">
    <text evidence="1">The sequence shown here is derived from an EMBL/GenBank/DDBJ whole genome shotgun (WGS) entry which is preliminary data.</text>
</comment>
<dbReference type="AlphaFoldDB" id="A0A0R1V2B7"/>
<proteinExistence type="predicted"/>
<dbReference type="PATRIC" id="fig|1423753.3.peg.1721"/>
<evidence type="ECO:0000313" key="2">
    <source>
        <dbReference type="Proteomes" id="UP000051580"/>
    </source>
</evidence>
<evidence type="ECO:0000313" key="1">
    <source>
        <dbReference type="EMBL" id="KRL97571.1"/>
    </source>
</evidence>